<evidence type="ECO:0000256" key="5">
    <source>
        <dbReference type="ARBA" id="ARBA00023004"/>
    </source>
</evidence>
<evidence type="ECO:0000256" key="2">
    <source>
        <dbReference type="ARBA" id="ARBA00022485"/>
    </source>
</evidence>
<dbReference type="PANTHER" id="PTHR43551:SF1">
    <property type="entry name" value="HETERODISULFIDE REDUCTASE"/>
    <property type="match status" value="1"/>
</dbReference>
<dbReference type="PROSITE" id="PS00198">
    <property type="entry name" value="4FE4S_FER_1"/>
    <property type="match status" value="1"/>
</dbReference>
<sequence length="426" mass="46871">MKTSLERGIAVMREVVDAPMASYFSSCVSCGLCAEVCAAYTETGDPDYTPINKLKPLEKIWQQEYTLLGKLKSMLGLTDEPSDADMKAWALLAYDGCTLCGRCSLACPMGNDITGMIRKFREGIAASGHAPENLVGATRRTIDIGSPMGITPETLKVQLKQAEQRCGIPIPLDVEGAEYMVILSAMEIMYFSDIFDSLAKIFKAAGKSWTMSSKAYDGTNSGIQIGVSDLARQIVWRTVNAARELKVKCVITPECGHASTAMRWEGPNLIGEEPGFKVLHMVEVLEDLRLAGLLKTEGKDARRLTFHDPCQIARRGGIVEEPRNLLKMVAADFQEMPDHGIHNWCCGGGGGVSAIERAHEMRVKTFNRKIKQIDVVQPDALVTACANCRTVMEEGFEEYEREMEILSLTELVAEYLPDEPDSKSNP</sequence>
<dbReference type="GO" id="GO:0051539">
    <property type="term" value="F:4 iron, 4 sulfur cluster binding"/>
    <property type="evidence" value="ECO:0007669"/>
    <property type="project" value="UniProtKB-KW"/>
</dbReference>
<dbReference type="EMBL" id="LO017727">
    <property type="protein sequence ID" value="CRH04975.1"/>
    <property type="molecule type" value="Genomic_DNA"/>
</dbReference>
<dbReference type="InterPro" id="IPR009051">
    <property type="entry name" value="Helical_ferredxn"/>
</dbReference>
<dbReference type="PANTHER" id="PTHR43551">
    <property type="entry name" value="FUMARATE REDUCTASE IRON-SULFUR SUBUNIT"/>
    <property type="match status" value="1"/>
</dbReference>
<keyword evidence="1" id="KW-0813">Transport</keyword>
<keyword evidence="6" id="KW-0411">Iron-sulfur</keyword>
<evidence type="ECO:0000256" key="1">
    <source>
        <dbReference type="ARBA" id="ARBA00022448"/>
    </source>
</evidence>
<dbReference type="InterPro" id="IPR017900">
    <property type="entry name" value="4Fe4S_Fe_S_CS"/>
</dbReference>
<keyword evidence="5" id="KW-0408">Iron</keyword>
<accession>A0A1S7LDJ6</accession>
<keyword evidence="2" id="KW-0004">4Fe-4S</keyword>
<dbReference type="PROSITE" id="PS51379">
    <property type="entry name" value="4FE4S_FER_2"/>
    <property type="match status" value="2"/>
</dbReference>
<dbReference type="Gene3D" id="1.10.1060.10">
    <property type="entry name" value="Alpha-helical ferredoxin"/>
    <property type="match status" value="1"/>
</dbReference>
<evidence type="ECO:0000256" key="4">
    <source>
        <dbReference type="ARBA" id="ARBA00022982"/>
    </source>
</evidence>
<dbReference type="SUPFAM" id="SSF46548">
    <property type="entry name" value="alpha-helical ferredoxin"/>
    <property type="match status" value="1"/>
</dbReference>
<reference evidence="8" key="1">
    <citation type="submission" date="2015-04" db="EMBL/GenBank/DDBJ databases">
        <authorList>
            <person name="Syromyatnikov M.Y."/>
            <person name="Popov V.N."/>
        </authorList>
    </citation>
    <scope>NUCLEOTIDE SEQUENCE</scope>
    <source>
        <strain evidence="8">MO-1</strain>
    </source>
</reference>
<organism evidence="8">
    <name type="scientific">Magnetococcus massalia (strain MO-1)</name>
    <dbReference type="NCBI Taxonomy" id="451514"/>
    <lineage>
        <taxon>Bacteria</taxon>
        <taxon>Pseudomonadati</taxon>
        <taxon>Pseudomonadota</taxon>
        <taxon>Magnetococcia</taxon>
        <taxon>Magnetococcales</taxon>
        <taxon>Magnetococcaceae</taxon>
        <taxon>Magnetococcus</taxon>
    </lineage>
</organism>
<evidence type="ECO:0000256" key="6">
    <source>
        <dbReference type="ARBA" id="ARBA00023014"/>
    </source>
</evidence>
<protein>
    <recommendedName>
        <fullName evidence="7">4Fe-4S ferredoxin-type domain-containing protein</fullName>
    </recommendedName>
</protein>
<gene>
    <name evidence="8" type="ORF">MAGMO_0774</name>
</gene>
<dbReference type="Pfam" id="PF02754">
    <property type="entry name" value="CCG"/>
    <property type="match status" value="1"/>
</dbReference>
<dbReference type="AlphaFoldDB" id="A0A1S7LDJ6"/>
<feature type="domain" description="4Fe-4S ferredoxin-type" evidence="7">
    <location>
        <begin position="17"/>
        <end position="47"/>
    </location>
</feature>
<proteinExistence type="predicted"/>
<feature type="domain" description="4Fe-4S ferredoxin-type" evidence="7">
    <location>
        <begin position="88"/>
        <end position="119"/>
    </location>
</feature>
<dbReference type="GO" id="GO:0046872">
    <property type="term" value="F:metal ion binding"/>
    <property type="evidence" value="ECO:0007669"/>
    <property type="project" value="UniProtKB-KW"/>
</dbReference>
<dbReference type="InterPro" id="IPR017896">
    <property type="entry name" value="4Fe4S_Fe-S-bd"/>
</dbReference>
<dbReference type="InterPro" id="IPR004017">
    <property type="entry name" value="Cys_rich_dom"/>
</dbReference>
<keyword evidence="4" id="KW-0249">Electron transport</keyword>
<name>A0A1S7LDJ6_MAGMO</name>
<dbReference type="GO" id="GO:0016491">
    <property type="term" value="F:oxidoreductase activity"/>
    <property type="evidence" value="ECO:0007669"/>
    <property type="project" value="UniProtKB-ARBA"/>
</dbReference>
<keyword evidence="3" id="KW-0479">Metal-binding</keyword>
<evidence type="ECO:0000313" key="8">
    <source>
        <dbReference type="EMBL" id="CRH04975.1"/>
    </source>
</evidence>
<dbReference type="Pfam" id="PF13183">
    <property type="entry name" value="Fer4_8"/>
    <property type="match status" value="1"/>
</dbReference>
<evidence type="ECO:0000256" key="3">
    <source>
        <dbReference type="ARBA" id="ARBA00022723"/>
    </source>
</evidence>
<evidence type="ECO:0000259" key="7">
    <source>
        <dbReference type="PROSITE" id="PS51379"/>
    </source>
</evidence>